<dbReference type="GO" id="GO:0009288">
    <property type="term" value="C:bacterial-type flagellum"/>
    <property type="evidence" value="ECO:0007669"/>
    <property type="project" value="InterPro"/>
</dbReference>
<dbReference type="Pfam" id="PF00669">
    <property type="entry name" value="Flagellin_N"/>
    <property type="match status" value="1"/>
</dbReference>
<dbReference type="Gene3D" id="1.20.1330.10">
    <property type="entry name" value="f41 fragment of flagellin, N-terminal domain"/>
    <property type="match status" value="1"/>
</dbReference>
<keyword evidence="2" id="KW-0969">Cilium</keyword>
<organism evidence="2 3">
    <name type="scientific">Pseudobutyrivibrio xylanivorans</name>
    <dbReference type="NCBI Taxonomy" id="185007"/>
    <lineage>
        <taxon>Bacteria</taxon>
        <taxon>Bacillati</taxon>
        <taxon>Bacillota</taxon>
        <taxon>Clostridia</taxon>
        <taxon>Lachnospirales</taxon>
        <taxon>Lachnospiraceae</taxon>
        <taxon>Pseudobutyrivibrio</taxon>
    </lineage>
</organism>
<sequence length="517" mass="58585">MRVTNKMIMNNAASNINSAKETVNTRNKQMTSQKKIDRPSDDPVIAVRSLRLSTTLSQVTQYYSKNIPDATSWLDVTETALINIANLVKDCKTIATKGATDTYNEEDRNTMITQLEALQKQVFAEGNADYANRTVFTGYRTNCNLTFLKDEKETQYNITQVFTIEKNMEEHRYYNGVNSVPTTEDELKKPFLDTTDTNYQALNDMTQTNYYRIRLNYDKIDGLSEEIKVKYPGNNSSGMVITYENETDWAASQGGKTVPDNTMILIKETGDLILANDLAATLKANDATLTVTYTKTGFKEGELRPEYYYDCVKTASSDPGDVKLPVTYTKFESNGDTIHFDIEYTVAANQTIVINTEASDIFNSDIQRDMTEMIDACKNSINAHKKLDEIDKLARETKFASDQDQEWLAEWKEAIQKECDFYDNNLRKLFDTEVGKMDTYYATIYLGITDLGCKKDSLNLTKTRVGDQRETVQDLQSYNDDLDLSQIIIDYTAAYTAYQASLTAAGKLGESTLLNYL</sequence>
<evidence type="ECO:0000313" key="2">
    <source>
        <dbReference type="EMBL" id="QFJ54016.1"/>
    </source>
</evidence>
<reference evidence="3" key="1">
    <citation type="submission" date="2019-08" db="EMBL/GenBank/DDBJ databases">
        <title>Complete Genome Sequence of the Polysaccharide-Degrading Rumen Bacterium Pseudobutyrivibrio xylanivorans MA3014.</title>
        <authorList>
            <person name="Palevich N."/>
            <person name="Maclean P.H."/>
            <person name="Kelly W.J."/>
            <person name="Leahy S.C."/>
            <person name="Rakonjac J."/>
            <person name="Attwood G.T."/>
        </authorList>
    </citation>
    <scope>NUCLEOTIDE SEQUENCE [LARGE SCALE GENOMIC DNA]</scope>
    <source>
        <strain evidence="3">MA3014</strain>
    </source>
</reference>
<dbReference type="EMBL" id="CP043028">
    <property type="protein sequence ID" value="QFJ54016.1"/>
    <property type="molecule type" value="Genomic_DNA"/>
</dbReference>
<dbReference type="InterPro" id="IPR001029">
    <property type="entry name" value="Flagellin_N"/>
</dbReference>
<protein>
    <submittedName>
        <fullName evidence="2">Flagellar hook-associated protein 3</fullName>
    </submittedName>
</protein>
<feature type="domain" description="Flagellin N-terminal" evidence="1">
    <location>
        <begin position="5"/>
        <end position="140"/>
    </location>
</feature>
<name>A0A5P6VMX4_PSEXY</name>
<dbReference type="GO" id="GO:0005198">
    <property type="term" value="F:structural molecule activity"/>
    <property type="evidence" value="ECO:0007669"/>
    <property type="project" value="InterPro"/>
</dbReference>
<dbReference type="PANTHER" id="PTHR42792:SF1">
    <property type="entry name" value="FLAGELLAR HOOK-ASSOCIATED PROTEIN 3"/>
    <property type="match status" value="1"/>
</dbReference>
<keyword evidence="2" id="KW-0282">Flagellum</keyword>
<gene>
    <name evidence="2" type="ORF">FXF36_03575</name>
</gene>
<evidence type="ECO:0000313" key="3">
    <source>
        <dbReference type="Proteomes" id="UP000327030"/>
    </source>
</evidence>
<dbReference type="SUPFAM" id="SSF64518">
    <property type="entry name" value="Phase 1 flagellin"/>
    <property type="match status" value="1"/>
</dbReference>
<proteinExistence type="predicted"/>
<dbReference type="RefSeq" id="WP_151622513.1">
    <property type="nucleotide sequence ID" value="NZ_CP043028.1"/>
</dbReference>
<dbReference type="InterPro" id="IPR001492">
    <property type="entry name" value="Flagellin"/>
</dbReference>
<keyword evidence="2" id="KW-0966">Cell projection</keyword>
<accession>A0A5P6VMX4</accession>
<evidence type="ECO:0000259" key="1">
    <source>
        <dbReference type="Pfam" id="PF00669"/>
    </source>
</evidence>
<dbReference type="PANTHER" id="PTHR42792">
    <property type="entry name" value="FLAGELLIN"/>
    <property type="match status" value="1"/>
</dbReference>
<dbReference type="OrthoDB" id="9758307at2"/>
<dbReference type="KEGG" id="pxv:FXF36_03575"/>
<dbReference type="Proteomes" id="UP000327030">
    <property type="component" value="Chromosome 1"/>
</dbReference>
<dbReference type="AlphaFoldDB" id="A0A5P6VMX4"/>